<evidence type="ECO:0000313" key="1">
    <source>
        <dbReference type="EMBL" id="ADL03393.1"/>
    </source>
</evidence>
<evidence type="ECO:0000313" key="2">
    <source>
        <dbReference type="Proteomes" id="UP000001662"/>
    </source>
</evidence>
<sequence>MDSKLTGLTVLPDDTLGVNIFPAGVSEKAVYICATKVSAPKTTMEKYIIEVYRDSDFIIQKWYSLWFDVIYYRRCNVTGGWIWGTFKTVDMTVM</sequence>
<dbReference type="HOGENOM" id="CLU_2381192_0_0_9"/>
<organism evidence="1 2">
    <name type="scientific">Lacrimispora saccharolytica (strain ATCC 35040 / DSM 2544 / NRCC 2533 / WM1)</name>
    <name type="common">Clostridium saccharolyticum</name>
    <dbReference type="NCBI Taxonomy" id="610130"/>
    <lineage>
        <taxon>Bacteria</taxon>
        <taxon>Bacillati</taxon>
        <taxon>Bacillota</taxon>
        <taxon>Clostridia</taxon>
        <taxon>Lachnospirales</taxon>
        <taxon>Lachnospiraceae</taxon>
        <taxon>Lacrimispora</taxon>
    </lineage>
</organism>
<accession>D9R5I7</accession>
<dbReference type="PaxDb" id="610130-Closa_0768"/>
<dbReference type="Proteomes" id="UP000001662">
    <property type="component" value="Chromosome"/>
</dbReference>
<reference evidence="1" key="1">
    <citation type="submission" date="2010-07" db="EMBL/GenBank/DDBJ databases">
        <title>Complete sequence of Clostridium saccharolyticum WM1.</title>
        <authorList>
            <consortium name="US DOE Joint Genome Institute"/>
            <person name="Lucas S."/>
            <person name="Copeland A."/>
            <person name="Lapidus A."/>
            <person name="Cheng J.-F."/>
            <person name="Bruce D."/>
            <person name="Goodwin L."/>
            <person name="Pitluck S."/>
            <person name="Chertkov O."/>
            <person name="Detter J.C."/>
            <person name="Han C."/>
            <person name="Tapia R."/>
            <person name="Land M."/>
            <person name="Hauser L."/>
            <person name="Chang Y.-J."/>
            <person name="Jeffries C."/>
            <person name="Kyrpides N."/>
            <person name="Ivanova N."/>
            <person name="Mikhailova N."/>
            <person name="Mouttaki H."/>
            <person name="Lin L."/>
            <person name="Zhou J."/>
            <person name="Hemme C.L."/>
            <person name="Woyke T."/>
        </authorList>
    </citation>
    <scope>NUCLEOTIDE SEQUENCE [LARGE SCALE GENOMIC DNA]</scope>
    <source>
        <strain evidence="1">WM1</strain>
    </source>
</reference>
<dbReference type="RefSeq" id="WP_013271488.1">
    <property type="nucleotide sequence ID" value="NC_014376.1"/>
</dbReference>
<name>D9R5I7_LACSW</name>
<dbReference type="KEGG" id="csh:Closa_0768"/>
<proteinExistence type="predicted"/>
<protein>
    <submittedName>
        <fullName evidence="1">Uncharacterized protein</fullName>
    </submittedName>
</protein>
<keyword evidence="2" id="KW-1185">Reference proteome</keyword>
<dbReference type="AlphaFoldDB" id="D9R5I7"/>
<dbReference type="EMBL" id="CP002109">
    <property type="protein sequence ID" value="ADL03393.1"/>
    <property type="molecule type" value="Genomic_DNA"/>
</dbReference>
<gene>
    <name evidence="1" type="ordered locus">Closa_0768</name>
</gene>